<dbReference type="SUPFAM" id="SSF54506">
    <property type="entry name" value="Diaminopimelate epimerase-like"/>
    <property type="match status" value="2"/>
</dbReference>
<dbReference type="EMBL" id="JBHSDK010000021">
    <property type="protein sequence ID" value="MFC4336614.1"/>
    <property type="molecule type" value="Genomic_DNA"/>
</dbReference>
<comment type="caution">
    <text evidence="8">Lacks conserved residue(s) required for the propagation of feature annotation.</text>
</comment>
<dbReference type="EC" id="5.1.1.7" evidence="3 8"/>
<evidence type="ECO:0000256" key="5">
    <source>
        <dbReference type="ARBA" id="ARBA00023154"/>
    </source>
</evidence>
<comment type="pathway">
    <text evidence="1 8">Amino-acid biosynthesis; L-lysine biosynthesis via DAP pathway; DL-2,6-diaminopimelate from LL-2,6-diaminopimelate: step 1/1.</text>
</comment>
<dbReference type="PANTHER" id="PTHR31689">
    <property type="entry name" value="DIAMINOPIMELATE EPIMERASE, CHLOROPLASTIC"/>
    <property type="match status" value="1"/>
</dbReference>
<dbReference type="Proteomes" id="UP001595823">
    <property type="component" value="Unassembled WGS sequence"/>
</dbReference>
<dbReference type="PANTHER" id="PTHR31689:SF0">
    <property type="entry name" value="DIAMINOPIMELATE EPIMERASE"/>
    <property type="match status" value="1"/>
</dbReference>
<feature type="binding site" evidence="8">
    <location>
        <position position="11"/>
    </location>
    <ligand>
        <name>substrate</name>
    </ligand>
</feature>
<comment type="subcellular location">
    <subcellularLocation>
        <location evidence="8">Cytoplasm</location>
    </subcellularLocation>
</comment>
<keyword evidence="8" id="KW-0963">Cytoplasm</keyword>
<evidence type="ECO:0000256" key="7">
    <source>
        <dbReference type="ARBA" id="ARBA00051712"/>
    </source>
</evidence>
<accession>A0ABV8U0I5</accession>
<dbReference type="GO" id="GO:0008837">
    <property type="term" value="F:diaminopimelate epimerase activity"/>
    <property type="evidence" value="ECO:0007669"/>
    <property type="project" value="UniProtKB-EC"/>
</dbReference>
<evidence type="ECO:0000256" key="4">
    <source>
        <dbReference type="ARBA" id="ARBA00022605"/>
    </source>
</evidence>
<feature type="binding site" evidence="8">
    <location>
        <begin position="206"/>
        <end position="207"/>
    </location>
    <ligand>
        <name>substrate</name>
    </ligand>
</feature>
<comment type="function">
    <text evidence="8">Catalyzes the stereoinversion of LL-2,6-diaminopimelate (L,L-DAP) to meso-diaminopimelate (meso-DAP), a precursor of L-lysine and an essential component of the bacterial peptidoglycan.</text>
</comment>
<keyword evidence="5 8" id="KW-0457">Lysine biosynthesis</keyword>
<comment type="caution">
    <text evidence="10">The sequence shown here is derived from an EMBL/GenBank/DDBJ whole genome shotgun (WGS) entry which is preliminary data.</text>
</comment>
<feature type="binding site" evidence="8">
    <location>
        <begin position="196"/>
        <end position="197"/>
    </location>
    <ligand>
        <name>substrate</name>
    </ligand>
</feature>
<dbReference type="InterPro" id="IPR001653">
    <property type="entry name" value="DAP_epimerase_DapF"/>
</dbReference>
<feature type="active site" description="Proton donor" evidence="8">
    <location>
        <position position="74"/>
    </location>
</feature>
<comment type="catalytic activity">
    <reaction evidence="7 8">
        <text>(2S,6S)-2,6-diaminopimelate = meso-2,6-diaminopimelate</text>
        <dbReference type="Rhea" id="RHEA:15393"/>
        <dbReference type="ChEBI" id="CHEBI:57609"/>
        <dbReference type="ChEBI" id="CHEBI:57791"/>
        <dbReference type="EC" id="5.1.1.7"/>
    </reaction>
</comment>
<dbReference type="NCBIfam" id="TIGR00652">
    <property type="entry name" value="DapF"/>
    <property type="match status" value="1"/>
</dbReference>
<evidence type="ECO:0000256" key="2">
    <source>
        <dbReference type="ARBA" id="ARBA00010219"/>
    </source>
</evidence>
<gene>
    <name evidence="8 10" type="primary">dapF</name>
    <name evidence="10" type="ORF">ACFPET_15530</name>
</gene>
<feature type="active site" description="Proton acceptor" evidence="8">
    <location>
        <position position="205"/>
    </location>
</feature>
<reference evidence="11" key="1">
    <citation type="journal article" date="2019" name="Int. J. Syst. Evol. Microbiol.">
        <title>The Global Catalogue of Microorganisms (GCM) 10K type strain sequencing project: providing services to taxonomists for standard genome sequencing and annotation.</title>
        <authorList>
            <consortium name="The Broad Institute Genomics Platform"/>
            <consortium name="The Broad Institute Genome Sequencing Center for Infectious Disease"/>
            <person name="Wu L."/>
            <person name="Ma J."/>
        </authorList>
    </citation>
    <scope>NUCLEOTIDE SEQUENCE [LARGE SCALE GENOMIC DNA]</scope>
    <source>
        <strain evidence="11">IBRC-M 10908</strain>
    </source>
</reference>
<evidence type="ECO:0000256" key="1">
    <source>
        <dbReference type="ARBA" id="ARBA00005196"/>
    </source>
</evidence>
<organism evidence="10 11">
    <name type="scientific">Salininema proteolyticum</name>
    <dbReference type="NCBI Taxonomy" id="1607685"/>
    <lineage>
        <taxon>Bacteria</taxon>
        <taxon>Bacillati</taxon>
        <taxon>Actinomycetota</taxon>
        <taxon>Actinomycetes</taxon>
        <taxon>Glycomycetales</taxon>
        <taxon>Glycomycetaceae</taxon>
        <taxon>Salininema</taxon>
    </lineage>
</organism>
<dbReference type="Pfam" id="PF01678">
    <property type="entry name" value="DAP_epimerase"/>
    <property type="match status" value="2"/>
</dbReference>
<evidence type="ECO:0000313" key="10">
    <source>
        <dbReference type="EMBL" id="MFC4336614.1"/>
    </source>
</evidence>
<protein>
    <recommendedName>
        <fullName evidence="3 8">Diaminopimelate epimerase</fullName>
        <shortName evidence="8">DAP epimerase</shortName>
        <ecNumber evidence="3 8">5.1.1.7</ecNumber>
    </recommendedName>
    <alternativeName>
        <fullName evidence="8">PLP-independent amino acid racemase</fullName>
    </alternativeName>
</protein>
<keyword evidence="11" id="KW-1185">Reference proteome</keyword>
<feature type="binding site" evidence="8">
    <location>
        <position position="179"/>
    </location>
    <ligand>
        <name>substrate</name>
    </ligand>
</feature>
<name>A0ABV8U0I5_9ACTN</name>
<feature type="site" description="Could be important to modulate the pK values of the two catalytic cysteine residues" evidence="8">
    <location>
        <position position="196"/>
    </location>
</feature>
<feature type="site" description="Could be important to modulate the pK values of the two catalytic cysteine residues" evidence="8">
    <location>
        <position position="147"/>
    </location>
</feature>
<proteinExistence type="inferred from homology"/>
<keyword evidence="4 8" id="KW-0028">Amino-acid biosynthesis</keyword>
<feature type="binding site" evidence="8">
    <location>
        <position position="65"/>
    </location>
    <ligand>
        <name>substrate</name>
    </ligand>
</feature>
<feature type="binding site" evidence="8">
    <location>
        <position position="145"/>
    </location>
    <ligand>
        <name>substrate</name>
    </ligand>
</feature>
<evidence type="ECO:0000256" key="8">
    <source>
        <dbReference type="HAMAP-Rule" id="MF_00197"/>
    </source>
</evidence>
<evidence type="ECO:0000256" key="9">
    <source>
        <dbReference type="PROSITE-ProRule" id="PRU10125"/>
    </source>
</evidence>
<dbReference type="HAMAP" id="MF_00197">
    <property type="entry name" value="DAP_epimerase"/>
    <property type="match status" value="1"/>
</dbReference>
<comment type="subunit">
    <text evidence="8">Homodimer.</text>
</comment>
<evidence type="ECO:0000313" key="11">
    <source>
        <dbReference type="Proteomes" id="UP001595823"/>
    </source>
</evidence>
<evidence type="ECO:0000256" key="6">
    <source>
        <dbReference type="ARBA" id="ARBA00023235"/>
    </source>
</evidence>
<feature type="binding site" evidence="8">
    <location>
        <begin position="75"/>
        <end position="76"/>
    </location>
    <ligand>
        <name>substrate</name>
    </ligand>
</feature>
<dbReference type="Gene3D" id="3.10.310.10">
    <property type="entry name" value="Diaminopimelate Epimerase, Chain A, domain 1"/>
    <property type="match status" value="2"/>
</dbReference>
<comment type="similarity">
    <text evidence="2 8">Belongs to the diaminopimelate epimerase family.</text>
</comment>
<dbReference type="RefSeq" id="WP_380623112.1">
    <property type="nucleotide sequence ID" value="NZ_JBHSDK010000021.1"/>
</dbReference>
<sequence>MPFAKGHGTGNDFVIVPDTEGRLSLKPEDVALLCDRRRGIGGDGLLRVVPAESGSEAEWFMDYHNADGSIAEMCGNGLRVFVRYLLDTGLADGDVIPVDTRAGLKTAVLDGENIRVDMGPAEFGEASSASLDHYTWAGQSVSMGNPHLVCQLSESDDLQHLDLHYQPVFDAEVFPEGVNVEFVTGHYPHVAMRVHERGVGETLSCGTGVAAVAAVALNRHDADAKEGHVTVDVPGGRLEVDITPETVFLSGPAVVVAEGTTTLA</sequence>
<keyword evidence="6 8" id="KW-0413">Isomerase</keyword>
<dbReference type="PROSITE" id="PS01326">
    <property type="entry name" value="DAP_EPIMERASE"/>
    <property type="match status" value="1"/>
</dbReference>
<dbReference type="InterPro" id="IPR018510">
    <property type="entry name" value="DAP_epimerase_AS"/>
</dbReference>
<feature type="active site" evidence="9">
    <location>
        <position position="74"/>
    </location>
</feature>
<evidence type="ECO:0000256" key="3">
    <source>
        <dbReference type="ARBA" id="ARBA00013080"/>
    </source>
</evidence>